<evidence type="ECO:0000259" key="1">
    <source>
        <dbReference type="Pfam" id="PF04965"/>
    </source>
</evidence>
<protein>
    <submittedName>
        <fullName evidence="2">Type VI secretion system baseplate subunit TssE</fullName>
    </submittedName>
</protein>
<dbReference type="Pfam" id="PF04965">
    <property type="entry name" value="GPW_gp25"/>
    <property type="match status" value="1"/>
</dbReference>
<dbReference type="Proteomes" id="UP000306791">
    <property type="component" value="Unassembled WGS sequence"/>
</dbReference>
<feature type="domain" description="IraD/Gp25-like" evidence="1">
    <location>
        <begin position="34"/>
        <end position="134"/>
    </location>
</feature>
<dbReference type="PANTHER" id="PTHR38595:SF2">
    <property type="entry name" value="TYPE VI SECRETION SYSTEM BASEPLATE SUBUNIT TSSE"/>
    <property type="match status" value="1"/>
</dbReference>
<sequence length="158" mass="18248">MVSKEKRLLAPLLDRLLASSADMDLYRPHQVLRQLREGVRRDLEYLFNTRYRCMSAPESHSHLENSNVNFGLPDLSTINLTSGENRRKFCREIERTIMNFEPRIRSVKVTTQQNVDVEDPSIRFRVEAVLHVNPAAEVIVFDSALNPVTQLVDVSEVR</sequence>
<name>A0ABY2UJE1_9GAMM</name>
<reference evidence="2 3" key="1">
    <citation type="submission" date="2019-05" db="EMBL/GenBank/DDBJ databases">
        <title>Microbulbifer harenosus sp. nov., an alginate-degrading bacterium isolated from coastal sand.</title>
        <authorList>
            <person name="Huang H."/>
            <person name="Mo K."/>
            <person name="Bao S."/>
        </authorList>
    </citation>
    <scope>NUCLEOTIDE SEQUENCE [LARGE SCALE GENOMIC DNA]</scope>
    <source>
        <strain evidence="2 3">HB161719</strain>
    </source>
</reference>
<dbReference type="PANTHER" id="PTHR38595">
    <property type="entry name" value="CYTOPLASMIC PROTEIN-RELATED"/>
    <property type="match status" value="1"/>
</dbReference>
<dbReference type="InterPro" id="IPR007048">
    <property type="entry name" value="IraD/Gp25-like"/>
</dbReference>
<gene>
    <name evidence="2" type="primary">tssE</name>
    <name evidence="2" type="ORF">FDY93_07605</name>
</gene>
<dbReference type="InterPro" id="IPR017737">
    <property type="entry name" value="TssE1-like"/>
</dbReference>
<evidence type="ECO:0000313" key="3">
    <source>
        <dbReference type="Proteomes" id="UP000306791"/>
    </source>
</evidence>
<organism evidence="2 3">
    <name type="scientific">Microbulbifer harenosus</name>
    <dbReference type="NCBI Taxonomy" id="2576840"/>
    <lineage>
        <taxon>Bacteria</taxon>
        <taxon>Pseudomonadati</taxon>
        <taxon>Pseudomonadota</taxon>
        <taxon>Gammaproteobacteria</taxon>
        <taxon>Cellvibrionales</taxon>
        <taxon>Microbulbiferaceae</taxon>
        <taxon>Microbulbifer</taxon>
    </lineage>
</organism>
<proteinExistence type="predicted"/>
<dbReference type="NCBIfam" id="TIGR03357">
    <property type="entry name" value="VI_zyme"/>
    <property type="match status" value="1"/>
</dbReference>
<dbReference type="SUPFAM" id="SSF160719">
    <property type="entry name" value="gpW/gp25-like"/>
    <property type="match status" value="1"/>
</dbReference>
<comment type="caution">
    <text evidence="2">The sequence shown here is derived from an EMBL/GenBank/DDBJ whole genome shotgun (WGS) entry which is preliminary data.</text>
</comment>
<dbReference type="EMBL" id="VANI01000008">
    <property type="protein sequence ID" value="TLM77947.1"/>
    <property type="molecule type" value="Genomic_DNA"/>
</dbReference>
<evidence type="ECO:0000313" key="2">
    <source>
        <dbReference type="EMBL" id="TLM77947.1"/>
    </source>
</evidence>
<dbReference type="Gene3D" id="3.10.450.40">
    <property type="match status" value="1"/>
</dbReference>
<keyword evidence="3" id="KW-1185">Reference proteome</keyword>
<accession>A0ABY2UJE1</accession>
<dbReference type="RefSeq" id="WP_138235160.1">
    <property type="nucleotide sequence ID" value="NZ_CP185860.1"/>
</dbReference>
<dbReference type="InterPro" id="IPR053176">
    <property type="entry name" value="T6SS_TssE1-like"/>
</dbReference>